<organism evidence="1 2">
    <name type="scientific">Undibacterium arcticum</name>
    <dbReference type="NCBI Taxonomy" id="1762892"/>
    <lineage>
        <taxon>Bacteria</taxon>
        <taxon>Pseudomonadati</taxon>
        <taxon>Pseudomonadota</taxon>
        <taxon>Betaproteobacteria</taxon>
        <taxon>Burkholderiales</taxon>
        <taxon>Oxalobacteraceae</taxon>
        <taxon>Undibacterium</taxon>
    </lineage>
</organism>
<evidence type="ECO:0000313" key="1">
    <source>
        <dbReference type="EMBL" id="MFC3110215.1"/>
    </source>
</evidence>
<keyword evidence="2" id="KW-1185">Reference proteome</keyword>
<comment type="caution">
    <text evidence="1">The sequence shown here is derived from an EMBL/GenBank/DDBJ whole genome shotgun (WGS) entry which is preliminary data.</text>
</comment>
<evidence type="ECO:0000313" key="2">
    <source>
        <dbReference type="Proteomes" id="UP001595530"/>
    </source>
</evidence>
<proteinExistence type="predicted"/>
<sequence>MNAKIIEMLEQEIKAHQLTTGKSERSVMFIQNGVRIQKPVAFDGYMFNIGGTYVAPKELETMRFELV</sequence>
<dbReference type="EMBL" id="JBHRTP010000071">
    <property type="protein sequence ID" value="MFC3110215.1"/>
    <property type="molecule type" value="Genomic_DNA"/>
</dbReference>
<protein>
    <submittedName>
        <fullName evidence="1">Uncharacterized protein</fullName>
    </submittedName>
</protein>
<dbReference type="RefSeq" id="WP_390328628.1">
    <property type="nucleotide sequence ID" value="NZ_JBHRTP010000071.1"/>
</dbReference>
<dbReference type="Proteomes" id="UP001595530">
    <property type="component" value="Unassembled WGS sequence"/>
</dbReference>
<accession>A0ABV7F8I5</accession>
<reference evidence="2" key="1">
    <citation type="journal article" date="2019" name="Int. J. Syst. Evol. Microbiol.">
        <title>The Global Catalogue of Microorganisms (GCM) 10K type strain sequencing project: providing services to taxonomists for standard genome sequencing and annotation.</title>
        <authorList>
            <consortium name="The Broad Institute Genomics Platform"/>
            <consortium name="The Broad Institute Genome Sequencing Center for Infectious Disease"/>
            <person name="Wu L."/>
            <person name="Ma J."/>
        </authorList>
    </citation>
    <scope>NUCLEOTIDE SEQUENCE [LARGE SCALE GENOMIC DNA]</scope>
    <source>
        <strain evidence="2">KCTC 42986</strain>
    </source>
</reference>
<name>A0ABV7F8I5_9BURK</name>
<gene>
    <name evidence="1" type="ORF">ACFOFO_20000</name>
</gene>